<feature type="signal peptide" evidence="1">
    <location>
        <begin position="1"/>
        <end position="25"/>
    </location>
</feature>
<feature type="chain" id="PRO_5020766612" description="Lipoprotein" evidence="1">
    <location>
        <begin position="26"/>
        <end position="154"/>
    </location>
</feature>
<proteinExistence type="predicted"/>
<keyword evidence="3" id="KW-1185">Reference proteome</keyword>
<comment type="caution">
    <text evidence="2">The sequence shown here is derived from an EMBL/GenBank/DDBJ whole genome shotgun (WGS) entry which is preliminary data.</text>
</comment>
<name>A0A4Q7S5P9_9BURK</name>
<dbReference type="OrthoDB" id="8965180at2"/>
<dbReference type="AlphaFoldDB" id="A0A4Q7S5P9"/>
<protein>
    <recommendedName>
        <fullName evidence="4">Lipoprotein</fullName>
    </recommendedName>
</protein>
<gene>
    <name evidence="2" type="ORF">EV147_0013</name>
</gene>
<dbReference type="RefSeq" id="WP_130389106.1">
    <property type="nucleotide sequence ID" value="NZ_SGXM01000001.1"/>
</dbReference>
<accession>A0A4Q7S5P9</accession>
<dbReference type="EMBL" id="SGXM01000001">
    <property type="protein sequence ID" value="RZT41028.1"/>
    <property type="molecule type" value="Genomic_DNA"/>
</dbReference>
<dbReference type="PROSITE" id="PS51257">
    <property type="entry name" value="PROKAR_LIPOPROTEIN"/>
    <property type="match status" value="1"/>
</dbReference>
<sequence length="154" mass="15539">MTRSRLPLRPLALLALGATFATLSACSSTPAAPQITPVNATIKLGRVTEKAFLSRVDVASPGAGYGATGVGVGGFAGGGGGGGGVGLSVDLTRLFSRPAPPQQVDLYRYKVRASDGTVAQIDAPAAQGLEPGTCVRLIYPDGQAQPQMAPSNEC</sequence>
<dbReference type="Proteomes" id="UP000291078">
    <property type="component" value="Unassembled WGS sequence"/>
</dbReference>
<evidence type="ECO:0000256" key="1">
    <source>
        <dbReference type="SAM" id="SignalP"/>
    </source>
</evidence>
<reference evidence="2 3" key="1">
    <citation type="journal article" date="2015" name="Stand. Genomic Sci.">
        <title>Genomic Encyclopedia of Bacterial and Archaeal Type Strains, Phase III: the genomes of soil and plant-associated and newly described type strains.</title>
        <authorList>
            <person name="Whitman W.B."/>
            <person name="Woyke T."/>
            <person name="Klenk H.P."/>
            <person name="Zhou Y."/>
            <person name="Lilburn T.G."/>
            <person name="Beck B.J."/>
            <person name="De Vos P."/>
            <person name="Vandamme P."/>
            <person name="Eisen J.A."/>
            <person name="Garrity G."/>
            <person name="Hugenholtz P."/>
            <person name="Kyrpides N.C."/>
        </authorList>
    </citation>
    <scope>NUCLEOTIDE SEQUENCE [LARGE SCALE GENOMIC DNA]</scope>
    <source>
        <strain evidence="2 3">ASC-9842</strain>
    </source>
</reference>
<keyword evidence="1" id="KW-0732">Signal</keyword>
<organism evidence="2 3">
    <name type="scientific">Cupriavidus agavae</name>
    <dbReference type="NCBI Taxonomy" id="1001822"/>
    <lineage>
        <taxon>Bacteria</taxon>
        <taxon>Pseudomonadati</taxon>
        <taxon>Pseudomonadota</taxon>
        <taxon>Betaproteobacteria</taxon>
        <taxon>Burkholderiales</taxon>
        <taxon>Burkholderiaceae</taxon>
        <taxon>Cupriavidus</taxon>
    </lineage>
</organism>
<evidence type="ECO:0008006" key="4">
    <source>
        <dbReference type="Google" id="ProtNLM"/>
    </source>
</evidence>
<evidence type="ECO:0000313" key="2">
    <source>
        <dbReference type="EMBL" id="RZT41028.1"/>
    </source>
</evidence>
<evidence type="ECO:0000313" key="3">
    <source>
        <dbReference type="Proteomes" id="UP000291078"/>
    </source>
</evidence>